<dbReference type="RefSeq" id="WP_106581258.1">
    <property type="nucleotide sequence ID" value="NZ_PYGA01000001.1"/>
</dbReference>
<organism evidence="3 4">
    <name type="scientific">Murinocardiopsis flavida</name>
    <dbReference type="NCBI Taxonomy" id="645275"/>
    <lineage>
        <taxon>Bacteria</taxon>
        <taxon>Bacillati</taxon>
        <taxon>Actinomycetota</taxon>
        <taxon>Actinomycetes</taxon>
        <taxon>Streptosporangiales</taxon>
        <taxon>Nocardiopsidaceae</taxon>
        <taxon>Murinocardiopsis</taxon>
    </lineage>
</organism>
<dbReference type="InterPro" id="IPR029063">
    <property type="entry name" value="SAM-dependent_MTases_sf"/>
</dbReference>
<keyword evidence="3" id="KW-0489">Methyltransferase</keyword>
<dbReference type="Proteomes" id="UP000240542">
    <property type="component" value="Unassembled WGS sequence"/>
</dbReference>
<dbReference type="AlphaFoldDB" id="A0A2P8DUL0"/>
<feature type="domain" description="Methyltransferase" evidence="2">
    <location>
        <begin position="63"/>
        <end position="154"/>
    </location>
</feature>
<sequence length="227" mass="24564">MLGNDDDGDKPDSDVRSWVDRQAAQAAAFDDIGERYDEAFPAKEGQLAAVEPLICGLPPGSSVLDIGCGTGVPTMRRLTEAGLRVTGTDISPVMLELARSNAPKAELVEADMVDLDPDTGQYDAVVAFFSVLMLPRDRIPETLARIRRALVPGGMFCVSMVEADVDDTPIPFLGNDIHVTGYLRDELRTLLTSAGFSIEVENAVVYAPNSTQAYPEVQLFVTCRRVD</sequence>
<dbReference type="GO" id="GO:0032259">
    <property type="term" value="P:methylation"/>
    <property type="evidence" value="ECO:0007669"/>
    <property type="project" value="UniProtKB-KW"/>
</dbReference>
<dbReference type="InterPro" id="IPR041698">
    <property type="entry name" value="Methyltransf_25"/>
</dbReference>
<keyword evidence="4" id="KW-1185">Reference proteome</keyword>
<accession>A0A2P8DUL0</accession>
<name>A0A2P8DUL0_9ACTN</name>
<evidence type="ECO:0000259" key="2">
    <source>
        <dbReference type="Pfam" id="PF13649"/>
    </source>
</evidence>
<protein>
    <submittedName>
        <fullName evidence="3">Methyltransferase family protein</fullName>
    </submittedName>
</protein>
<evidence type="ECO:0000313" key="3">
    <source>
        <dbReference type="EMBL" id="PSL00918.1"/>
    </source>
</evidence>
<dbReference type="Gene3D" id="3.40.50.150">
    <property type="entry name" value="Vaccinia Virus protein VP39"/>
    <property type="match status" value="1"/>
</dbReference>
<gene>
    <name evidence="3" type="ORF">CLV63_101397</name>
</gene>
<keyword evidence="1 3" id="KW-0808">Transferase</keyword>
<reference evidence="3 4" key="1">
    <citation type="submission" date="2018-03" db="EMBL/GenBank/DDBJ databases">
        <title>Genomic Encyclopedia of Archaeal and Bacterial Type Strains, Phase II (KMG-II): from individual species to whole genera.</title>
        <authorList>
            <person name="Goeker M."/>
        </authorList>
    </citation>
    <scope>NUCLEOTIDE SEQUENCE [LARGE SCALE GENOMIC DNA]</scope>
    <source>
        <strain evidence="3 4">DSM 45312</strain>
    </source>
</reference>
<evidence type="ECO:0000313" key="4">
    <source>
        <dbReference type="Proteomes" id="UP000240542"/>
    </source>
</evidence>
<dbReference type="OrthoDB" id="9765084at2"/>
<dbReference type="PANTHER" id="PTHR43861">
    <property type="entry name" value="TRANS-ACONITATE 2-METHYLTRANSFERASE-RELATED"/>
    <property type="match status" value="1"/>
</dbReference>
<dbReference type="SUPFAM" id="SSF53335">
    <property type="entry name" value="S-adenosyl-L-methionine-dependent methyltransferases"/>
    <property type="match status" value="1"/>
</dbReference>
<dbReference type="EMBL" id="PYGA01000001">
    <property type="protein sequence ID" value="PSL00918.1"/>
    <property type="molecule type" value="Genomic_DNA"/>
</dbReference>
<dbReference type="CDD" id="cd02440">
    <property type="entry name" value="AdoMet_MTases"/>
    <property type="match status" value="1"/>
</dbReference>
<proteinExistence type="predicted"/>
<evidence type="ECO:0000256" key="1">
    <source>
        <dbReference type="ARBA" id="ARBA00022679"/>
    </source>
</evidence>
<dbReference type="Pfam" id="PF13649">
    <property type="entry name" value="Methyltransf_25"/>
    <property type="match status" value="1"/>
</dbReference>
<dbReference type="GO" id="GO:0008168">
    <property type="term" value="F:methyltransferase activity"/>
    <property type="evidence" value="ECO:0007669"/>
    <property type="project" value="UniProtKB-KW"/>
</dbReference>
<comment type="caution">
    <text evidence="3">The sequence shown here is derived from an EMBL/GenBank/DDBJ whole genome shotgun (WGS) entry which is preliminary data.</text>
</comment>